<gene>
    <name evidence="8" type="ORF">CTAM01_08825</name>
</gene>
<comment type="cofactor">
    <cofactor evidence="1">
        <name>heme</name>
        <dbReference type="ChEBI" id="CHEBI:30413"/>
    </cofactor>
</comment>
<dbReference type="InterPro" id="IPR002401">
    <property type="entry name" value="Cyt_P450_E_grp-I"/>
</dbReference>
<dbReference type="SUPFAM" id="SSF48264">
    <property type="entry name" value="Cytochrome P450"/>
    <property type="match status" value="1"/>
</dbReference>
<dbReference type="SUPFAM" id="SSF53756">
    <property type="entry name" value="UDP-Glycosyltransferase/glycogen phosphorylase"/>
    <property type="match status" value="1"/>
</dbReference>
<dbReference type="Proteomes" id="UP001227543">
    <property type="component" value="Unassembled WGS sequence"/>
</dbReference>
<keyword evidence="7" id="KW-1133">Transmembrane helix</keyword>
<dbReference type="Pfam" id="PF00067">
    <property type="entry name" value="p450"/>
    <property type="match status" value="1"/>
</dbReference>
<dbReference type="RefSeq" id="XP_060380536.1">
    <property type="nucleotide sequence ID" value="XM_060524845.1"/>
</dbReference>
<evidence type="ECO:0000256" key="3">
    <source>
        <dbReference type="ARBA" id="ARBA00022617"/>
    </source>
</evidence>
<reference evidence="8 9" key="1">
    <citation type="submission" date="2016-10" db="EMBL/GenBank/DDBJ databases">
        <title>The genome sequence of Colletotrichum fioriniae PJ7.</title>
        <authorList>
            <person name="Baroncelli R."/>
        </authorList>
    </citation>
    <scope>NUCLEOTIDE SEQUENCE [LARGE SCALE GENOMIC DNA]</scope>
    <source>
        <strain evidence="8 9">Tom-12</strain>
    </source>
</reference>
<comment type="similarity">
    <text evidence="2">Belongs to the cytochrome P450 family.</text>
</comment>
<dbReference type="GeneID" id="85409083"/>
<evidence type="ECO:0000256" key="1">
    <source>
        <dbReference type="ARBA" id="ARBA00001971"/>
    </source>
</evidence>
<keyword evidence="4" id="KW-0808">Transferase</keyword>
<dbReference type="Gene3D" id="3.40.50.2000">
    <property type="entry name" value="Glycogen Phosphorylase B"/>
    <property type="match status" value="2"/>
</dbReference>
<dbReference type="Gene3D" id="1.10.630.10">
    <property type="entry name" value="Cytochrome P450"/>
    <property type="match status" value="1"/>
</dbReference>
<keyword evidence="7" id="KW-0812">Transmembrane</keyword>
<evidence type="ECO:0000256" key="2">
    <source>
        <dbReference type="ARBA" id="ARBA00010617"/>
    </source>
</evidence>
<protein>
    <recommendedName>
        <fullName evidence="10">Cytochrome P450</fullName>
    </recommendedName>
</protein>
<keyword evidence="7" id="KW-0472">Membrane</keyword>
<dbReference type="PRINTS" id="PR00385">
    <property type="entry name" value="P450"/>
</dbReference>
<feature type="transmembrane region" description="Helical" evidence="7">
    <location>
        <begin position="558"/>
        <end position="579"/>
    </location>
</feature>
<dbReference type="InterPro" id="IPR001128">
    <property type="entry name" value="Cyt_P450"/>
</dbReference>
<evidence type="ECO:0000256" key="4">
    <source>
        <dbReference type="ARBA" id="ARBA00022679"/>
    </source>
</evidence>
<keyword evidence="3" id="KW-0349">Heme</keyword>
<keyword evidence="6" id="KW-0408">Iron</keyword>
<keyword evidence="9" id="KW-1185">Reference proteome</keyword>
<evidence type="ECO:0000256" key="6">
    <source>
        <dbReference type="ARBA" id="ARBA00023004"/>
    </source>
</evidence>
<evidence type="ECO:0000256" key="7">
    <source>
        <dbReference type="SAM" id="Phobius"/>
    </source>
</evidence>
<dbReference type="InterPro" id="IPR050121">
    <property type="entry name" value="Cytochrome_P450_monoxygenase"/>
</dbReference>
<dbReference type="PANTHER" id="PTHR24305">
    <property type="entry name" value="CYTOCHROME P450"/>
    <property type="match status" value="1"/>
</dbReference>
<dbReference type="PROSITE" id="PS00086">
    <property type="entry name" value="CYTOCHROME_P450"/>
    <property type="match status" value="1"/>
</dbReference>
<dbReference type="InterPro" id="IPR036396">
    <property type="entry name" value="Cyt_P450_sf"/>
</dbReference>
<evidence type="ECO:0000313" key="9">
    <source>
        <dbReference type="Proteomes" id="UP001227543"/>
    </source>
</evidence>
<comment type="caution">
    <text evidence="8">The sequence shown here is derived from an EMBL/GenBank/DDBJ whole genome shotgun (WGS) entry which is preliminary data.</text>
</comment>
<organism evidence="8 9">
    <name type="scientific">Colletotrichum tamarilloi</name>
    <dbReference type="NCBI Taxonomy" id="1209934"/>
    <lineage>
        <taxon>Eukaryota</taxon>
        <taxon>Fungi</taxon>
        <taxon>Dikarya</taxon>
        <taxon>Ascomycota</taxon>
        <taxon>Pezizomycotina</taxon>
        <taxon>Sordariomycetes</taxon>
        <taxon>Hypocreomycetidae</taxon>
        <taxon>Glomerellales</taxon>
        <taxon>Glomerellaceae</taxon>
        <taxon>Colletotrichum</taxon>
        <taxon>Colletotrichum acutatum species complex</taxon>
    </lineage>
</organism>
<evidence type="ECO:0000313" key="8">
    <source>
        <dbReference type="EMBL" id="KAK1494812.1"/>
    </source>
</evidence>
<dbReference type="InterPro" id="IPR017972">
    <property type="entry name" value="Cyt_P450_CS"/>
</dbReference>
<dbReference type="InterPro" id="IPR002213">
    <property type="entry name" value="UDP_glucos_trans"/>
</dbReference>
<dbReference type="PANTHER" id="PTHR24305:SF166">
    <property type="entry name" value="CYTOCHROME P450 12A4, MITOCHONDRIAL-RELATED"/>
    <property type="match status" value="1"/>
</dbReference>
<proteinExistence type="inferred from homology"/>
<accession>A0ABQ9R524</accession>
<keyword evidence="5" id="KW-0479">Metal-binding</keyword>
<sequence length="1000" mass="112945">MDPDYSYCSFKRRILLCSTVGGFTHAAPVLELGAVLAARGHEVHFGTNSGQEHWASDYPSITRVHSFGPAMPDADAEAHYAHMIQWRPSDGVGSIMESKYLFDCYWPDTWFHLRELMLDTEIKPDMIIADFFVEAAAKDMMIEFDVPIAVMRPQMPYLLAPVSYIPGQPGFQVDFTPTSEKASIWFRIRNEIVLFWALPHVFAWISWTREMRKRQVVKHSVPVAPKPNHLVFVNWFFGLEPAKDLPPLMQVVGPILGDEYPPLDESYRAFLESYDKTVYVALGIHIVLPPAELLKILTGLVMAIDAGHTNGVIWSTGKSARQNFDRSAHVKSPNGDKLPVGDIMDEKHADIRVPSFAPQRAVLDHPNTRLYLTHGGGVGLALDKFDLTTTEISEKIGRIVSDVDGSFGRNVERMKRIARVASRRKELAVDIVEEVIFDHELRLVGGRALRPMHLQTADMRMPVRKARNWDLWLVSVSMLAVGGAIYFMAAKYARRLDLGIFRFVSGIVIGFEKSIKRERLSIFLHINTGYLTSQLYTVMGISNELIVVRLGNPDVKTLLSACLFLILAFGALKVLKALWNGLTGPLAKIPGPWLNRFTALPWMVAVVRGKAFEKGINYNRKYGDIVRVAPDLVLVSDEKSVHQILVGMDLRKSVLYEKFSQNEDGVTLFTMRDRSQYRTRRRLFSHGFSISYLKGLEPLKLSCIEALEEFIDNQCARDGGETVIDAWNLMGRLASDIMSATAFGGSFELVKNGEHPIRKKFSESFKRGTIYQLLPFLKYIPFLPKFRDPELAQLISDIIEKRQASTDKLAKPDLLQLLLDTHEKNPETLSRIEVFSEMLVFWLAGSETTASTLTFAMMFLLNDPPSYQNLVNEIRGRFPLSNSPVSDDQMTDLPFLHAVLKETMRLAPPATGGLQRQTDEDVILSDHLIPAGTRVTANTTVLHWDEKQWPDAEKFVPERWLSDYKGTAANERTAYYPFSAGSRNCIGKHLMNLFISQSFI</sequence>
<feature type="transmembrane region" description="Helical" evidence="7">
    <location>
        <begin position="469"/>
        <end position="489"/>
    </location>
</feature>
<dbReference type="CDD" id="cd03784">
    <property type="entry name" value="GT1_Gtf-like"/>
    <property type="match status" value="1"/>
</dbReference>
<dbReference type="EMBL" id="MLFU01000032">
    <property type="protein sequence ID" value="KAK1494812.1"/>
    <property type="molecule type" value="Genomic_DNA"/>
</dbReference>
<evidence type="ECO:0008006" key="10">
    <source>
        <dbReference type="Google" id="ProtNLM"/>
    </source>
</evidence>
<name>A0ABQ9R524_9PEZI</name>
<dbReference type="PRINTS" id="PR00463">
    <property type="entry name" value="EP450I"/>
</dbReference>
<evidence type="ECO:0000256" key="5">
    <source>
        <dbReference type="ARBA" id="ARBA00022723"/>
    </source>
</evidence>